<dbReference type="Gene3D" id="1.10.10.2520">
    <property type="entry name" value="Cell wall hydrolase SleB, domain 1"/>
    <property type="match status" value="1"/>
</dbReference>
<proteinExistence type="predicted"/>
<keyword evidence="1" id="KW-1133">Transmembrane helix</keyword>
<dbReference type="AlphaFoldDB" id="A0A3B9H184"/>
<sequence length="387" mass="41894">MLRVLQPRTATLSSMRGLQGRLKRWWMAMTNEEQRDIVIRGATVAVCAVAATVTLPVIGSVQSDIRAQADFSEQAQRFAQIEDGGASVRLADHAPSLLDTPWIRTVEYTLERDTASSMSRYAKRDRDGAAIASLVSFRPEHLKRAEALDSEAHCMAQAIYYESRNEPLAGQLAVAEVISNRMRDHRYPDTVCGVVFQGATRTTGCQFTFTCDGALGRKPKGTAWEQAQEIAAHVLMNLAEDRTGGATHYHATYVDPVWSAGLIKTDKIGLHVFYRFPRGSEWAKVRRASASRSAPAPVVAAAETKDLNKETLSVLREATPGEMKVAGTVDATAAPATVTTSTRTITNGAPRMTTARDDSFEVASNDAIDSYTAAQAAKAVSAAGGMR</sequence>
<reference evidence="3 4" key="1">
    <citation type="journal article" date="2018" name="Nat. Biotechnol.">
        <title>A standardized bacterial taxonomy based on genome phylogeny substantially revises the tree of life.</title>
        <authorList>
            <person name="Parks D.H."/>
            <person name="Chuvochina M."/>
            <person name="Waite D.W."/>
            <person name="Rinke C."/>
            <person name="Skarshewski A."/>
            <person name="Chaumeil P.A."/>
            <person name="Hugenholtz P."/>
        </authorList>
    </citation>
    <scope>NUCLEOTIDE SEQUENCE [LARGE SCALE GENOMIC DNA]</scope>
    <source>
        <strain evidence="3">UBA8733</strain>
    </source>
</reference>
<feature type="transmembrane region" description="Helical" evidence="1">
    <location>
        <begin position="37"/>
        <end position="58"/>
    </location>
</feature>
<keyword evidence="1" id="KW-0812">Transmembrane</keyword>
<accession>A0A3B9H184</accession>
<evidence type="ECO:0000313" key="4">
    <source>
        <dbReference type="Proteomes" id="UP000259610"/>
    </source>
</evidence>
<dbReference type="InterPro" id="IPR042047">
    <property type="entry name" value="SleB_dom1"/>
</dbReference>
<keyword evidence="3" id="KW-0378">Hydrolase</keyword>
<dbReference type="EMBL" id="DMAN01000304">
    <property type="protein sequence ID" value="HAE28216.1"/>
    <property type="molecule type" value="Genomic_DNA"/>
</dbReference>
<dbReference type="Proteomes" id="UP000259610">
    <property type="component" value="Unassembled WGS sequence"/>
</dbReference>
<comment type="caution">
    <text evidence="3">The sequence shown here is derived from an EMBL/GenBank/DDBJ whole genome shotgun (WGS) entry which is preliminary data.</text>
</comment>
<keyword evidence="1" id="KW-0472">Membrane</keyword>
<evidence type="ECO:0000256" key="1">
    <source>
        <dbReference type="SAM" id="Phobius"/>
    </source>
</evidence>
<protein>
    <submittedName>
        <fullName evidence="3">Cell wall hydrolase</fullName>
    </submittedName>
</protein>
<evidence type="ECO:0000313" key="3">
    <source>
        <dbReference type="EMBL" id="HAE28216.1"/>
    </source>
</evidence>
<dbReference type="InterPro" id="IPR011105">
    <property type="entry name" value="Cell_wall_hydrolase_SleB"/>
</dbReference>
<dbReference type="GO" id="GO:0016787">
    <property type="term" value="F:hydrolase activity"/>
    <property type="evidence" value="ECO:0007669"/>
    <property type="project" value="UniProtKB-KW"/>
</dbReference>
<name>A0A3B9H184_9PROT</name>
<organism evidence="3 4">
    <name type="scientific">Hyphomonas adhaerens</name>
    <dbReference type="NCBI Taxonomy" id="81029"/>
    <lineage>
        <taxon>Bacteria</taxon>
        <taxon>Pseudomonadati</taxon>
        <taxon>Pseudomonadota</taxon>
        <taxon>Alphaproteobacteria</taxon>
        <taxon>Hyphomonadales</taxon>
        <taxon>Hyphomonadaceae</taxon>
        <taxon>Hyphomonas</taxon>
    </lineage>
</organism>
<evidence type="ECO:0000259" key="2">
    <source>
        <dbReference type="Pfam" id="PF07486"/>
    </source>
</evidence>
<gene>
    <name evidence="3" type="ORF">DCG58_13715</name>
</gene>
<feature type="domain" description="Cell wall hydrolase SleB" evidence="2">
    <location>
        <begin position="165"/>
        <end position="274"/>
    </location>
</feature>
<dbReference type="Pfam" id="PF07486">
    <property type="entry name" value="Hydrolase_2"/>
    <property type="match status" value="1"/>
</dbReference>